<dbReference type="Proteomes" id="UP000092839">
    <property type="component" value="Chromosome"/>
</dbReference>
<evidence type="ECO:0000256" key="1">
    <source>
        <dbReference type="SAM" id="Phobius"/>
    </source>
</evidence>
<evidence type="ECO:0000313" key="3">
    <source>
        <dbReference type="Proteomes" id="UP000092839"/>
    </source>
</evidence>
<name>A0A1B1U9T0_9BRAD</name>
<dbReference type="EMBL" id="CP016428">
    <property type="protein sequence ID" value="ANV99501.1"/>
    <property type="molecule type" value="Genomic_DNA"/>
</dbReference>
<dbReference type="AlphaFoldDB" id="A0A1B1U9T0"/>
<evidence type="ECO:0000313" key="2">
    <source>
        <dbReference type="EMBL" id="ANV99501.1"/>
    </source>
</evidence>
<proteinExistence type="predicted"/>
<dbReference type="STRING" id="1274631.LMTR13_04215"/>
<feature type="transmembrane region" description="Helical" evidence="1">
    <location>
        <begin position="21"/>
        <end position="42"/>
    </location>
</feature>
<keyword evidence="1" id="KW-0812">Transmembrane</keyword>
<protein>
    <submittedName>
        <fullName evidence="2">Uncharacterized protein</fullName>
    </submittedName>
</protein>
<feature type="transmembrane region" description="Helical" evidence="1">
    <location>
        <begin position="48"/>
        <end position="69"/>
    </location>
</feature>
<keyword evidence="3" id="KW-1185">Reference proteome</keyword>
<feature type="transmembrane region" description="Helical" evidence="1">
    <location>
        <begin position="78"/>
        <end position="97"/>
    </location>
</feature>
<dbReference type="KEGG" id="bic:LMTR13_04215"/>
<gene>
    <name evidence="2" type="ORF">LMTR13_04215</name>
</gene>
<organism evidence="2 3">
    <name type="scientific">Bradyrhizobium icense</name>
    <dbReference type="NCBI Taxonomy" id="1274631"/>
    <lineage>
        <taxon>Bacteria</taxon>
        <taxon>Pseudomonadati</taxon>
        <taxon>Pseudomonadota</taxon>
        <taxon>Alphaproteobacteria</taxon>
        <taxon>Hyphomicrobiales</taxon>
        <taxon>Nitrobacteraceae</taxon>
        <taxon>Bradyrhizobium</taxon>
    </lineage>
</organism>
<keyword evidence="1" id="KW-1133">Transmembrane helix</keyword>
<sequence length="113" mass="12352">MAFLDRSQIVRTSDRAPLARVKELFAGILIVALIATVGIRNVVPADALAPAIVTLLFAVAAVTAGFALLSRRDRFRTMWFDLAGCLTFIGVVLSVLIEPDQMIRLFTLSHQPE</sequence>
<accession>A0A1B1U9T0</accession>
<keyword evidence="1" id="KW-0472">Membrane</keyword>
<reference evidence="2 3" key="1">
    <citation type="submission" date="2016-07" db="EMBL/GenBank/DDBJ databases">
        <title>Complete genome sequence of Bradyrhizobium icense LMTR 13T, a potential inoculant strain isolated from lima bean (Phaseolus lunatus) in Peru.</title>
        <authorList>
            <person name="Ormeno-Orrillo E."/>
            <person name="Duran D."/>
            <person name="Rogel M.A."/>
            <person name="Rey L."/>
            <person name="Imperial J."/>
            <person name="Ruiz-Argueso T."/>
            <person name="Martinez-Romero E."/>
        </authorList>
    </citation>
    <scope>NUCLEOTIDE SEQUENCE [LARGE SCALE GENOMIC DNA]</scope>
    <source>
        <strain evidence="2 3">LMTR 13</strain>
    </source>
</reference>